<dbReference type="EMBL" id="JACAZF010000011">
    <property type="protein sequence ID" value="KAF7293104.1"/>
    <property type="molecule type" value="Genomic_DNA"/>
</dbReference>
<sequence length="953" mass="107029">MSSGETLRCRICEHPVNSAKGLRSHYSQKTLCRERLGLILAAERAAVNASTLSPSPSPSRSPMAIDNPFDFGANQADAPAFAPDDVPGQPPTPAASDQPAQVKDLDDPDNPDSPRWREDYPEAGKRGEKGKSRFEEFRAAQAALGLPPWSPFDSEADWALARWMVEVGLSKRQIEAFLKLDMIKNGAKPSYTSAYTLFQKIDSLPNGPGFVAEFLTITGDLMGDDGKPMTEELEFWHRDALECLEEIMANPAHEKSTHYAPQHVYRDAEGEDREYSEMYTGDTWWELQGLIPVGHTVIPVIIGADETQLSRFSGDKKAWPVYIAPANVDSDIRRKPSSHATILLGYVPVSKFHCFSKAKRGAARYQLYHSCMRKMLQSLVAAGKDGVKMLCPDQYFRDSHPLLVAQISDHPERCLSSCCAENRCEFCTVPDKQRGGTVPFPPRNPAETLRVLQEEADGLKPAAFDALGLRRTDPFWSDLPHCNIFRSFYPDLLHQLHKGVFKDHTVAWATASLNYEFESQKEAEIDKRFQAMPDHPSLRHFRQGISLVSQWTGNEHKNMEKVFLGVLNGTGNKQVLLAVRAILDFIYYAHFEAHTEASLKKLAEAWLSFHEHKQVFLDMGIREHFNIPKVHAMWHYVALIRLGGSTGGFSTELSERLHIDCAKLGYRASQPQELYCADGSLVDSTRVNLALLCLFREPLDEEDLDDEEDLGTGQGTPVVVDSDEHETPTISDVPPIHPPPFKVAKTAPVDFLRHLKLFMDEYHIPLPGNFDSIATRFPVYKRVTVTIPPVVQVSRTSILDPIRATPVVPAHDLHKSVPAHFDTILAYKSPPLQISRRLSLDGLFPARVRAIFALPIEYGIFKEPLAYVEWYKPLTSKDEVLGMYKIAPATINNRRRASIIPVSLINRSCHLIPRFTQHIQPGLTSETVLDVAKDFLLNPYLRHIDFVLLRGVE</sequence>
<comment type="caution">
    <text evidence="2">The sequence shown here is derived from an EMBL/GenBank/DDBJ whole genome shotgun (WGS) entry which is preliminary data.</text>
</comment>
<dbReference type="Pfam" id="PF18759">
    <property type="entry name" value="Plavaka"/>
    <property type="match status" value="1"/>
</dbReference>
<evidence type="ECO:0000256" key="1">
    <source>
        <dbReference type="SAM" id="MobiDB-lite"/>
    </source>
</evidence>
<protein>
    <recommendedName>
        <fullName evidence="4">C2H2-type domain-containing protein</fullName>
    </recommendedName>
</protein>
<dbReference type="GeneID" id="59351122"/>
<keyword evidence="3" id="KW-1185">Reference proteome</keyword>
<evidence type="ECO:0000313" key="2">
    <source>
        <dbReference type="EMBL" id="KAF7293104.1"/>
    </source>
</evidence>
<dbReference type="Proteomes" id="UP000636479">
    <property type="component" value="Unassembled WGS sequence"/>
</dbReference>
<reference evidence="2" key="1">
    <citation type="submission" date="2020-05" db="EMBL/GenBank/DDBJ databases">
        <title>Mycena genomes resolve the evolution of fungal bioluminescence.</title>
        <authorList>
            <person name="Tsai I.J."/>
        </authorList>
    </citation>
    <scope>NUCLEOTIDE SEQUENCE</scope>
    <source>
        <strain evidence="2">171206Taipei</strain>
    </source>
</reference>
<evidence type="ECO:0008006" key="4">
    <source>
        <dbReference type="Google" id="ProtNLM"/>
    </source>
</evidence>
<organism evidence="2 3">
    <name type="scientific">Mycena indigotica</name>
    <dbReference type="NCBI Taxonomy" id="2126181"/>
    <lineage>
        <taxon>Eukaryota</taxon>
        <taxon>Fungi</taxon>
        <taxon>Dikarya</taxon>
        <taxon>Basidiomycota</taxon>
        <taxon>Agaricomycotina</taxon>
        <taxon>Agaricomycetes</taxon>
        <taxon>Agaricomycetidae</taxon>
        <taxon>Agaricales</taxon>
        <taxon>Marasmiineae</taxon>
        <taxon>Mycenaceae</taxon>
        <taxon>Mycena</taxon>
    </lineage>
</organism>
<feature type="region of interest" description="Disordered" evidence="1">
    <location>
        <begin position="49"/>
        <end position="131"/>
    </location>
</feature>
<dbReference type="InterPro" id="IPR041078">
    <property type="entry name" value="Plavaka"/>
</dbReference>
<gene>
    <name evidence="2" type="ORF">MIND_01209800</name>
</gene>
<feature type="region of interest" description="Disordered" evidence="1">
    <location>
        <begin position="703"/>
        <end position="737"/>
    </location>
</feature>
<dbReference type="OrthoDB" id="2418900at2759"/>
<dbReference type="AlphaFoldDB" id="A0A8H6S571"/>
<accession>A0A8H6S571</accession>
<feature type="compositionally biased region" description="Basic and acidic residues" evidence="1">
    <location>
        <begin position="112"/>
        <end position="131"/>
    </location>
</feature>
<evidence type="ECO:0000313" key="3">
    <source>
        <dbReference type="Proteomes" id="UP000636479"/>
    </source>
</evidence>
<dbReference type="RefSeq" id="XP_037215532.1">
    <property type="nucleotide sequence ID" value="XM_037368606.1"/>
</dbReference>
<feature type="compositionally biased region" description="Low complexity" evidence="1">
    <location>
        <begin position="76"/>
        <end position="87"/>
    </location>
</feature>
<proteinExistence type="predicted"/>
<name>A0A8H6S571_9AGAR</name>